<sequence length="161" mass="18473">MLWLQVQQMSKKIERIDYRCRISMNKEPLGVALIKYIKQSNDISEREKVLSALSGYWLPFALRADGSYPEWELKQSARNAIYKLKLHIVYLSEAFFLEDFPVGSHTIIPAQPMVQQVVSNVPVSNVAISESLIEPEKPKPVVNIFPEQQDNMVETMFKGAM</sequence>
<reference evidence="1" key="1">
    <citation type="submission" date="2020-10" db="EMBL/GenBank/DDBJ databases">
        <authorList>
            <person name="Castelo-Branco R."/>
            <person name="Eusebio N."/>
            <person name="Adriana R."/>
            <person name="Vieira A."/>
            <person name="Brugerolle De Fraissinette N."/>
            <person name="Rezende De Castro R."/>
            <person name="Schneider M.P."/>
            <person name="Vasconcelos V."/>
            <person name="Leao P.N."/>
        </authorList>
    </citation>
    <scope>NUCLEOTIDE SEQUENCE</scope>
    <source>
        <strain evidence="1">LEGE 12446</strain>
    </source>
</reference>
<dbReference type="Proteomes" id="UP000622533">
    <property type="component" value="Unassembled WGS sequence"/>
</dbReference>
<dbReference type="AlphaFoldDB" id="A0A8J7DD21"/>
<proteinExistence type="predicted"/>
<dbReference type="EMBL" id="JADEXS010000115">
    <property type="protein sequence ID" value="MBE9022920.1"/>
    <property type="molecule type" value="Genomic_DNA"/>
</dbReference>
<organism evidence="1 2">
    <name type="scientific">Desmonostoc muscorum LEGE 12446</name>
    <dbReference type="NCBI Taxonomy" id="1828758"/>
    <lineage>
        <taxon>Bacteria</taxon>
        <taxon>Bacillati</taxon>
        <taxon>Cyanobacteriota</taxon>
        <taxon>Cyanophyceae</taxon>
        <taxon>Nostocales</taxon>
        <taxon>Nostocaceae</taxon>
        <taxon>Desmonostoc</taxon>
    </lineage>
</organism>
<comment type="caution">
    <text evidence="1">The sequence shown here is derived from an EMBL/GenBank/DDBJ whole genome shotgun (WGS) entry which is preliminary data.</text>
</comment>
<protein>
    <submittedName>
        <fullName evidence="1">Uncharacterized protein</fullName>
    </submittedName>
</protein>
<gene>
    <name evidence="1" type="ORF">IQ276_10895</name>
</gene>
<dbReference type="RefSeq" id="WP_193916139.1">
    <property type="nucleotide sequence ID" value="NZ_JADEXS020000002.1"/>
</dbReference>
<accession>A0A8J7DD21</accession>
<evidence type="ECO:0000313" key="2">
    <source>
        <dbReference type="Proteomes" id="UP000622533"/>
    </source>
</evidence>
<evidence type="ECO:0000313" key="1">
    <source>
        <dbReference type="EMBL" id="MBE9022920.1"/>
    </source>
</evidence>
<keyword evidence="2" id="KW-1185">Reference proteome</keyword>
<name>A0A8J7DD21_DESMC</name>